<organism evidence="11 12">
    <name type="scientific">Littorina saxatilis</name>
    <dbReference type="NCBI Taxonomy" id="31220"/>
    <lineage>
        <taxon>Eukaryota</taxon>
        <taxon>Metazoa</taxon>
        <taxon>Spiralia</taxon>
        <taxon>Lophotrochozoa</taxon>
        <taxon>Mollusca</taxon>
        <taxon>Gastropoda</taxon>
        <taxon>Caenogastropoda</taxon>
        <taxon>Littorinimorpha</taxon>
        <taxon>Littorinoidea</taxon>
        <taxon>Littorinidae</taxon>
        <taxon>Littorina</taxon>
    </lineage>
</organism>
<feature type="compositionally biased region" description="Basic and acidic residues" evidence="9">
    <location>
        <begin position="406"/>
        <end position="423"/>
    </location>
</feature>
<feature type="compositionally biased region" description="Low complexity" evidence="9">
    <location>
        <begin position="1195"/>
        <end position="1209"/>
    </location>
</feature>
<name>A0AAN9BFU5_9CAEN</name>
<evidence type="ECO:0000259" key="10">
    <source>
        <dbReference type="PROSITE" id="PS50016"/>
    </source>
</evidence>
<feature type="compositionally biased region" description="Polar residues" evidence="9">
    <location>
        <begin position="392"/>
        <end position="405"/>
    </location>
</feature>
<dbReference type="InterPro" id="IPR001965">
    <property type="entry name" value="Znf_PHD"/>
</dbReference>
<dbReference type="CDD" id="cd15522">
    <property type="entry name" value="PHD_TAF3"/>
    <property type="match status" value="1"/>
</dbReference>
<dbReference type="Pfam" id="PF07524">
    <property type="entry name" value="Bromo_TP"/>
    <property type="match status" value="1"/>
</dbReference>
<dbReference type="Gene3D" id="1.10.20.10">
    <property type="entry name" value="Histone, subunit A"/>
    <property type="match status" value="1"/>
</dbReference>
<gene>
    <name evidence="11" type="ORF">V1264_020791</name>
</gene>
<evidence type="ECO:0000313" key="12">
    <source>
        <dbReference type="Proteomes" id="UP001374579"/>
    </source>
</evidence>
<feature type="region of interest" description="Disordered" evidence="9">
    <location>
        <begin position="509"/>
        <end position="665"/>
    </location>
</feature>
<evidence type="ECO:0000256" key="7">
    <source>
        <dbReference type="ARBA" id="ARBA00023242"/>
    </source>
</evidence>
<dbReference type="SMART" id="SM00249">
    <property type="entry name" value="PHD"/>
    <property type="match status" value="1"/>
</dbReference>
<feature type="compositionally biased region" description="Basic residues" evidence="9">
    <location>
        <begin position="620"/>
        <end position="640"/>
    </location>
</feature>
<keyword evidence="7" id="KW-0539">Nucleus</keyword>
<dbReference type="GO" id="GO:0045944">
    <property type="term" value="P:positive regulation of transcription by RNA polymerase II"/>
    <property type="evidence" value="ECO:0007669"/>
    <property type="project" value="TreeGrafter"/>
</dbReference>
<keyword evidence="6" id="KW-0804">Transcription</keyword>
<evidence type="ECO:0000256" key="6">
    <source>
        <dbReference type="ARBA" id="ARBA00023163"/>
    </source>
</evidence>
<feature type="compositionally biased region" description="Basic and acidic residues" evidence="9">
    <location>
        <begin position="363"/>
        <end position="385"/>
    </location>
</feature>
<feature type="compositionally biased region" description="Polar residues" evidence="9">
    <location>
        <begin position="929"/>
        <end position="943"/>
    </location>
</feature>
<evidence type="ECO:0000256" key="9">
    <source>
        <dbReference type="SAM" id="MobiDB-lite"/>
    </source>
</evidence>
<keyword evidence="2" id="KW-0479">Metal-binding</keyword>
<feature type="compositionally biased region" description="Low complexity" evidence="9">
    <location>
        <begin position="1083"/>
        <end position="1101"/>
    </location>
</feature>
<feature type="compositionally biased region" description="Low complexity" evidence="9">
    <location>
        <begin position="522"/>
        <end position="536"/>
    </location>
</feature>
<feature type="region of interest" description="Disordered" evidence="9">
    <location>
        <begin position="142"/>
        <end position="450"/>
    </location>
</feature>
<feature type="compositionally biased region" description="Polar residues" evidence="9">
    <location>
        <begin position="151"/>
        <end position="165"/>
    </location>
</feature>
<dbReference type="InterPro" id="IPR011011">
    <property type="entry name" value="Znf_FYVE_PHD"/>
</dbReference>
<evidence type="ECO:0000256" key="2">
    <source>
        <dbReference type="ARBA" id="ARBA00022723"/>
    </source>
</evidence>
<sequence>MASTEEYSRSVLRVSVAQICQNLGWNATQTSPLELMTDVLERYLEEIAKISHRYSEQFGRTQPNLDDLGLTFRHMGINLGELEDYVRHVDPVPFAHEVVSFPAPKTTNLQFPNANSREILHHREEHIHEHLPHMFPGMEDEVVQEPAPTPALTSQGQTQENTSAETEVKSPVAGEKRPLPNSADGPASKRPRVTPSNLPEEAAHSQYEMTSVTISPGGFLTPSRGKGRLPDSRTPPPTIRHALTFTDPTPASGRGVDGSEANKENTAVDPAPKEPPVRISLSTGKDGATIVSKPESSKGKKKDKLGLKDKVKKPKKSGLKKPASDGKKTETKIKVTVGASKKTSVTLEEPKDVPPKKKQKVGKPKEGKAKAGKSPRSEKRKEKGTAKKKPSVSATPTSSVANEGSSESRLKDLLLSQDKYRLDDDAEPGPSTSRSPRRELDFDSVHSPDTDLTLRLAFPPTDIFDSSSHETSPQRLVIAEAEGRAQEREEEKRIRLKNIDDTISAVVRESASVPVKEEPKISSESPVAVPVPAESPSPKKRGRPKKVKPKVKSNEFIDEEVIKQEAEDEMGARSVQSINDTINAVISQGSEGSPAPEKSKAAEPSSAPSNPTKNKEGKKEGKKKKKLDKTKSPGVKKKLKDKLQNKGEKAEASPPIPPAADVKPFVSDKFSNAEMKVFEFGEPDSPPAILARRPSQAERESTHPPVPSTPPTSQGSFSPVDIKPIIKSPTPETAVIVSSTSTSSTPSQDHPPTLTLKIGIPKDQDKHREKSRDKEHRKEKKEKRRDKEKKKKNKDKDRDRDREHKHHHHHKHEKSKKKEETTTAEGSGFKIKIKLGSKPAETSSVTVTEEKPPAEPDIKQEISSPRPEIPKLVIRRGDTSEGNSLQKKKHSSKLQKSASFVKLEPRNTPPTLEPASPLPSTPPPPVLSRNNSPVRGRSPSPTRVKTEKERGRSPKRKSSPPRQVFSFASPRSSPPRGRPSVTPPPRTPSPSHPKSPSPMPKTPSPRRHHLANSPMSISSPSHRSPSAGRKSPTPTPKTPSLSPAYPPSSPVHSHHSPSRGRSPGPSKPLFRDRSPSNKKPVVGSRSPSPLKPLSPGALKPLFGTPERETSPPPSPLFSETPVDVKSEVKEDSLPPAIVRKPKGKIGRPRSKSPRGTSPKGKKPKVPKSPKGFGKATKSSKAGTGKSPGRGRPPKAKTLALRAALAAATSADEDTVPTKTKSKPPPPAPLKIKTKEMPELSPPALEAEKSALNSSSESPSPTNLSIAFDADADAGPSSARQRGAVEAETVGSFFDTNTGQQIWICPSCKLQDDGSPMIGCDKCDDWYHWVCVGINSEPPEEELWFCPRCKSKLKQDKPKAKRGRKKKNL</sequence>
<dbReference type="GO" id="GO:0003677">
    <property type="term" value="F:DNA binding"/>
    <property type="evidence" value="ECO:0007669"/>
    <property type="project" value="InterPro"/>
</dbReference>
<feature type="compositionally biased region" description="Basic residues" evidence="9">
    <location>
        <begin position="538"/>
        <end position="551"/>
    </location>
</feature>
<dbReference type="PRINTS" id="PR01217">
    <property type="entry name" value="PRICHEXTENSN"/>
</dbReference>
<feature type="compositionally biased region" description="Basic residues" evidence="9">
    <location>
        <begin position="310"/>
        <end position="319"/>
    </location>
</feature>
<feature type="compositionally biased region" description="Basic and acidic residues" evidence="9">
    <location>
        <begin position="481"/>
        <end position="490"/>
    </location>
</feature>
<evidence type="ECO:0000256" key="1">
    <source>
        <dbReference type="ARBA" id="ARBA00004123"/>
    </source>
</evidence>
<feature type="compositionally biased region" description="Low complexity" evidence="9">
    <location>
        <begin position="1059"/>
        <end position="1068"/>
    </location>
</feature>
<dbReference type="InterPro" id="IPR017956">
    <property type="entry name" value="AT_hook_DNA-bd_motif"/>
</dbReference>
<feature type="compositionally biased region" description="Pro residues" evidence="9">
    <location>
        <begin position="907"/>
        <end position="926"/>
    </location>
</feature>
<keyword evidence="12" id="KW-1185">Reference proteome</keyword>
<feature type="compositionally biased region" description="Pro residues" evidence="9">
    <location>
        <begin position="972"/>
        <end position="1003"/>
    </location>
</feature>
<evidence type="ECO:0000256" key="8">
    <source>
        <dbReference type="PROSITE-ProRule" id="PRU00146"/>
    </source>
</evidence>
<dbReference type="PROSITE" id="PS50016">
    <property type="entry name" value="ZF_PHD_2"/>
    <property type="match status" value="1"/>
</dbReference>
<dbReference type="PROSITE" id="PS01359">
    <property type="entry name" value="ZF_PHD_1"/>
    <property type="match status" value="1"/>
</dbReference>
<keyword evidence="3 8" id="KW-0863">Zinc-finger</keyword>
<feature type="compositionally biased region" description="Polar residues" evidence="9">
    <location>
        <begin position="574"/>
        <end position="591"/>
    </location>
</feature>
<feature type="region of interest" description="Disordered" evidence="9">
    <location>
        <begin position="463"/>
        <end position="490"/>
    </location>
</feature>
<dbReference type="InterPro" id="IPR013083">
    <property type="entry name" value="Znf_RING/FYVE/PHD"/>
</dbReference>
<evidence type="ECO:0000313" key="11">
    <source>
        <dbReference type="EMBL" id="KAK7102595.1"/>
    </source>
</evidence>
<feature type="compositionally biased region" description="Basic and acidic residues" evidence="9">
    <location>
        <begin position="760"/>
        <end position="776"/>
    </location>
</feature>
<feature type="region of interest" description="Disordered" evidence="9">
    <location>
        <begin position="679"/>
        <end position="1283"/>
    </location>
</feature>
<evidence type="ECO:0000256" key="3">
    <source>
        <dbReference type="ARBA" id="ARBA00022771"/>
    </source>
</evidence>
<dbReference type="GO" id="GO:0005669">
    <property type="term" value="C:transcription factor TFIID complex"/>
    <property type="evidence" value="ECO:0007669"/>
    <property type="project" value="TreeGrafter"/>
</dbReference>
<dbReference type="Gene3D" id="3.30.40.10">
    <property type="entry name" value="Zinc/RING finger domain, C3HC4 (zinc finger)"/>
    <property type="match status" value="1"/>
</dbReference>
<comment type="caution">
    <text evidence="11">The sequence shown here is derived from an EMBL/GenBank/DDBJ whole genome shotgun (WGS) entry which is preliminary data.</text>
</comment>
<dbReference type="InterPro" id="IPR009072">
    <property type="entry name" value="Histone-fold"/>
</dbReference>
<feature type="compositionally biased region" description="Basic and acidic residues" evidence="9">
    <location>
        <begin position="552"/>
        <end position="565"/>
    </location>
</feature>
<feature type="compositionally biased region" description="Low complexity" evidence="9">
    <location>
        <begin position="1249"/>
        <end position="1264"/>
    </location>
</feature>
<dbReference type="SMART" id="SM00384">
    <property type="entry name" value="AT_hook"/>
    <property type="match status" value="3"/>
</dbReference>
<dbReference type="SMART" id="SM00576">
    <property type="entry name" value="BTP"/>
    <property type="match status" value="1"/>
</dbReference>
<feature type="compositionally biased region" description="Low complexity" evidence="9">
    <location>
        <begin position="738"/>
        <end position="747"/>
    </location>
</feature>
<feature type="domain" description="PHD-type" evidence="10">
    <location>
        <begin position="1301"/>
        <end position="1351"/>
    </location>
</feature>
<dbReference type="PANTHER" id="PTHR46452">
    <property type="entry name" value="TRANSCRIPTION INITIATION FACTOR TFIID SUBUNIT 3"/>
    <property type="match status" value="1"/>
</dbReference>
<evidence type="ECO:0000256" key="4">
    <source>
        <dbReference type="ARBA" id="ARBA00022833"/>
    </source>
</evidence>
<reference evidence="11 12" key="1">
    <citation type="submission" date="2024-02" db="EMBL/GenBank/DDBJ databases">
        <title>Chromosome-scale genome assembly of the rough periwinkle Littorina saxatilis.</title>
        <authorList>
            <person name="De Jode A."/>
            <person name="Faria R."/>
            <person name="Formenti G."/>
            <person name="Sims Y."/>
            <person name="Smith T.P."/>
            <person name="Tracey A."/>
            <person name="Wood J.M.D."/>
            <person name="Zagrodzka Z.B."/>
            <person name="Johannesson K."/>
            <person name="Butlin R.K."/>
            <person name="Leder E.H."/>
        </authorList>
    </citation>
    <scope>NUCLEOTIDE SEQUENCE [LARGE SCALE GENOMIC DNA]</scope>
    <source>
        <strain evidence="11">Snail1</strain>
        <tissue evidence="11">Muscle</tissue>
    </source>
</reference>
<keyword evidence="5" id="KW-0805">Transcription regulation</keyword>
<dbReference type="InterPro" id="IPR006565">
    <property type="entry name" value="BTP"/>
</dbReference>
<comment type="subcellular location">
    <subcellularLocation>
        <location evidence="1">Nucleus</location>
    </subcellularLocation>
</comment>
<dbReference type="CDD" id="cd22916">
    <property type="entry name" value="HFD_TAF3"/>
    <property type="match status" value="1"/>
</dbReference>
<accession>A0AAN9BFU5</accession>
<keyword evidence="4" id="KW-0862">Zinc</keyword>
<proteinExistence type="predicted"/>
<feature type="compositionally biased region" description="Polar residues" evidence="9">
    <location>
        <begin position="464"/>
        <end position="474"/>
    </location>
</feature>
<feature type="compositionally biased region" description="Basic residues" evidence="9">
    <location>
        <begin position="1139"/>
        <end position="1152"/>
    </location>
</feature>
<dbReference type="InterPro" id="IPR019787">
    <property type="entry name" value="Znf_PHD-finger"/>
</dbReference>
<feature type="compositionally biased region" description="Basic and acidic residues" evidence="9">
    <location>
        <begin position="436"/>
        <end position="449"/>
    </location>
</feature>
<evidence type="ECO:0000256" key="5">
    <source>
        <dbReference type="ARBA" id="ARBA00023015"/>
    </source>
</evidence>
<feature type="compositionally biased region" description="Basic and acidic residues" evidence="9">
    <location>
        <begin position="1122"/>
        <end position="1132"/>
    </location>
</feature>
<dbReference type="InterPro" id="IPR019786">
    <property type="entry name" value="Zinc_finger_PHD-type_CS"/>
</dbReference>
<dbReference type="GO" id="GO:0002039">
    <property type="term" value="F:p53 binding"/>
    <property type="evidence" value="ECO:0007669"/>
    <property type="project" value="TreeGrafter"/>
</dbReference>
<feature type="compositionally biased region" description="Basic residues" evidence="9">
    <location>
        <begin position="777"/>
        <end position="793"/>
    </location>
</feature>
<feature type="compositionally biased region" description="Basic and acidic residues" evidence="9">
    <location>
        <begin position="322"/>
        <end position="333"/>
    </location>
</feature>
<dbReference type="Pfam" id="PF00628">
    <property type="entry name" value="PHD"/>
    <property type="match status" value="1"/>
</dbReference>
<dbReference type="Proteomes" id="UP001374579">
    <property type="component" value="Unassembled WGS sequence"/>
</dbReference>
<feature type="compositionally biased region" description="Basic residues" evidence="9">
    <location>
        <begin position="803"/>
        <end position="815"/>
    </location>
</feature>
<dbReference type="GO" id="GO:0046982">
    <property type="term" value="F:protein heterodimerization activity"/>
    <property type="evidence" value="ECO:0007669"/>
    <property type="project" value="InterPro"/>
</dbReference>
<protein>
    <recommendedName>
        <fullName evidence="10">PHD-type domain-containing protein</fullName>
    </recommendedName>
</protein>
<dbReference type="EMBL" id="JBAMIC010000010">
    <property type="protein sequence ID" value="KAK7102595.1"/>
    <property type="molecule type" value="Genomic_DNA"/>
</dbReference>
<dbReference type="PANTHER" id="PTHR46452:SF1">
    <property type="entry name" value="TRANSCRIPTION INITIATION FACTOR TFIID SUBUNIT 3"/>
    <property type="match status" value="1"/>
</dbReference>
<dbReference type="GO" id="GO:0008270">
    <property type="term" value="F:zinc ion binding"/>
    <property type="evidence" value="ECO:0007669"/>
    <property type="project" value="UniProtKB-KW"/>
</dbReference>
<feature type="compositionally biased region" description="Basic and acidic residues" evidence="9">
    <location>
        <begin position="848"/>
        <end position="860"/>
    </location>
</feature>
<feature type="compositionally biased region" description="Basic and acidic residues" evidence="9">
    <location>
        <begin position="641"/>
        <end position="651"/>
    </location>
</feature>
<dbReference type="SUPFAM" id="SSF57903">
    <property type="entry name" value="FYVE/PHD zinc finger"/>
    <property type="match status" value="1"/>
</dbReference>
<feature type="compositionally biased region" description="Low complexity" evidence="9">
    <location>
        <begin position="1013"/>
        <end position="1043"/>
    </location>
</feature>